<reference evidence="2" key="2">
    <citation type="submission" date="2018-05" db="EMBL/GenBank/DDBJ databases">
        <title>OgluRS3 (Oryza glumaepatula Reference Sequence Version 3).</title>
        <authorList>
            <person name="Zhang J."/>
            <person name="Kudrna D."/>
            <person name="Lee S."/>
            <person name="Talag J."/>
            <person name="Welchert J."/>
            <person name="Wing R.A."/>
        </authorList>
    </citation>
    <scope>NUCLEOTIDE SEQUENCE [LARGE SCALE GENOMIC DNA]</scope>
</reference>
<reference evidence="2" key="1">
    <citation type="submission" date="2015-04" db="UniProtKB">
        <authorList>
            <consortium name="EnsemblPlants"/>
        </authorList>
    </citation>
    <scope>IDENTIFICATION</scope>
</reference>
<sequence>MGKRTCVTDAAEAAGGTTATLCARSRDGWGSTQAAVAEDVLTRMDAAEAAGRTIAAFFAGGMDGDRRRHRGRGRRRRWARAN</sequence>
<evidence type="ECO:0000313" key="3">
    <source>
        <dbReference type="Proteomes" id="UP000026961"/>
    </source>
</evidence>
<evidence type="ECO:0000313" key="2">
    <source>
        <dbReference type="EnsemblPlants" id="OGLUM03G31310.1"/>
    </source>
</evidence>
<accession>A0A0D9ZC54</accession>
<evidence type="ECO:0000256" key="1">
    <source>
        <dbReference type="SAM" id="MobiDB-lite"/>
    </source>
</evidence>
<feature type="compositionally biased region" description="Basic residues" evidence="1">
    <location>
        <begin position="67"/>
        <end position="82"/>
    </location>
</feature>
<name>A0A0D9ZC54_9ORYZ</name>
<dbReference type="EnsemblPlants" id="OGLUM03G31310.1">
    <property type="protein sequence ID" value="OGLUM03G31310.1"/>
    <property type="gene ID" value="OGLUM03G31310"/>
</dbReference>
<feature type="region of interest" description="Disordered" evidence="1">
    <location>
        <begin position="63"/>
        <end position="82"/>
    </location>
</feature>
<protein>
    <submittedName>
        <fullName evidence="2">Uncharacterized protein</fullName>
    </submittedName>
</protein>
<dbReference type="Gramene" id="OGLUM03G31310.1">
    <property type="protein sequence ID" value="OGLUM03G31310.1"/>
    <property type="gene ID" value="OGLUM03G31310"/>
</dbReference>
<dbReference type="HOGENOM" id="CLU_2562057_0_0_1"/>
<keyword evidence="3" id="KW-1185">Reference proteome</keyword>
<organism evidence="2">
    <name type="scientific">Oryza glumipatula</name>
    <dbReference type="NCBI Taxonomy" id="40148"/>
    <lineage>
        <taxon>Eukaryota</taxon>
        <taxon>Viridiplantae</taxon>
        <taxon>Streptophyta</taxon>
        <taxon>Embryophyta</taxon>
        <taxon>Tracheophyta</taxon>
        <taxon>Spermatophyta</taxon>
        <taxon>Magnoliopsida</taxon>
        <taxon>Liliopsida</taxon>
        <taxon>Poales</taxon>
        <taxon>Poaceae</taxon>
        <taxon>BOP clade</taxon>
        <taxon>Oryzoideae</taxon>
        <taxon>Oryzeae</taxon>
        <taxon>Oryzinae</taxon>
        <taxon>Oryza</taxon>
    </lineage>
</organism>
<proteinExistence type="predicted"/>
<dbReference type="Proteomes" id="UP000026961">
    <property type="component" value="Chromosome 3"/>
</dbReference>
<dbReference type="AlphaFoldDB" id="A0A0D9ZC54"/>